<organism evidence="3 4">
    <name type="scientific">Luteimonas yindakuii</name>
    <dbReference type="NCBI Taxonomy" id="2565782"/>
    <lineage>
        <taxon>Bacteria</taxon>
        <taxon>Pseudomonadati</taxon>
        <taxon>Pseudomonadota</taxon>
        <taxon>Gammaproteobacteria</taxon>
        <taxon>Lysobacterales</taxon>
        <taxon>Lysobacteraceae</taxon>
        <taxon>Luteimonas</taxon>
    </lineage>
</organism>
<dbReference type="Gene3D" id="2.60.300.12">
    <property type="entry name" value="HesB-like domain"/>
    <property type="match status" value="1"/>
</dbReference>
<proteinExistence type="inferred from homology"/>
<gene>
    <name evidence="3" type="ORF">E4582_04255</name>
</gene>
<evidence type="ECO:0000259" key="2">
    <source>
        <dbReference type="Pfam" id="PF01521"/>
    </source>
</evidence>
<dbReference type="InterPro" id="IPR035903">
    <property type="entry name" value="HesB-like_dom_sf"/>
</dbReference>
<dbReference type="InterPro" id="IPR016092">
    <property type="entry name" value="ATAP"/>
</dbReference>
<evidence type="ECO:0000313" key="3">
    <source>
        <dbReference type="EMBL" id="TKS54059.1"/>
    </source>
</evidence>
<accession>A0A4Z1RIX9</accession>
<dbReference type="GO" id="GO:0051537">
    <property type="term" value="F:2 iron, 2 sulfur cluster binding"/>
    <property type="evidence" value="ECO:0007669"/>
    <property type="project" value="TreeGrafter"/>
</dbReference>
<dbReference type="Proteomes" id="UP000298681">
    <property type="component" value="Unassembled WGS sequence"/>
</dbReference>
<dbReference type="EMBL" id="SPUH01000001">
    <property type="protein sequence ID" value="TKS54059.1"/>
    <property type="molecule type" value="Genomic_DNA"/>
</dbReference>
<reference evidence="3 4" key="1">
    <citation type="submission" date="2019-01" db="EMBL/GenBank/DDBJ databases">
        <authorList>
            <person name="Zhang S."/>
        </authorList>
    </citation>
    <scope>NUCLEOTIDE SEQUENCE [LARGE SCALE GENOMIC DNA]</scope>
    <source>
        <strain evidence="3 4">1626</strain>
    </source>
</reference>
<dbReference type="PROSITE" id="PS01152">
    <property type="entry name" value="HESB"/>
    <property type="match status" value="1"/>
</dbReference>
<dbReference type="Pfam" id="PF01521">
    <property type="entry name" value="Fe-S_biosyn"/>
    <property type="match status" value="1"/>
</dbReference>
<evidence type="ECO:0000256" key="1">
    <source>
        <dbReference type="ARBA" id="ARBA00006718"/>
    </source>
</evidence>
<protein>
    <submittedName>
        <fullName evidence="3">Iron-sulfur cluster assembly accessory protein</fullName>
    </submittedName>
</protein>
<dbReference type="AlphaFoldDB" id="A0A4Z1RIX9"/>
<dbReference type="PANTHER" id="PTHR10072">
    <property type="entry name" value="IRON-SULFUR CLUSTER ASSEMBLY PROTEIN"/>
    <property type="match status" value="1"/>
</dbReference>
<evidence type="ECO:0000313" key="4">
    <source>
        <dbReference type="Proteomes" id="UP000298681"/>
    </source>
</evidence>
<dbReference type="InterPro" id="IPR017870">
    <property type="entry name" value="FeS_cluster_insertion_CS"/>
</dbReference>
<dbReference type="GO" id="GO:0016226">
    <property type="term" value="P:iron-sulfur cluster assembly"/>
    <property type="evidence" value="ECO:0007669"/>
    <property type="project" value="InterPro"/>
</dbReference>
<dbReference type="NCBIfam" id="TIGR00049">
    <property type="entry name" value="iron-sulfur cluster assembly accessory protein"/>
    <property type="match status" value="1"/>
</dbReference>
<dbReference type="RefSeq" id="WP_134673440.1">
    <property type="nucleotide sequence ID" value="NZ_CP039383.2"/>
</dbReference>
<comment type="caution">
    <text evidence="3">The sequence shown here is derived from an EMBL/GenBank/DDBJ whole genome shotgun (WGS) entry which is preliminary data.</text>
</comment>
<dbReference type="InterPro" id="IPR050322">
    <property type="entry name" value="Fe-S_cluster_asmbl/transfer"/>
</dbReference>
<feature type="domain" description="Core" evidence="2">
    <location>
        <begin position="1"/>
        <end position="103"/>
    </location>
</feature>
<dbReference type="InterPro" id="IPR000361">
    <property type="entry name" value="ATAP_core_dom"/>
</dbReference>
<dbReference type="SUPFAM" id="SSF89360">
    <property type="entry name" value="HesB-like domain"/>
    <property type="match status" value="1"/>
</dbReference>
<dbReference type="GO" id="GO:0005829">
    <property type="term" value="C:cytosol"/>
    <property type="evidence" value="ECO:0007669"/>
    <property type="project" value="TreeGrafter"/>
</dbReference>
<comment type="similarity">
    <text evidence="1">Belongs to the HesB/IscA family.</text>
</comment>
<name>A0A4Z1RIX9_9GAMM</name>
<dbReference type="PANTHER" id="PTHR10072:SF41">
    <property type="entry name" value="IRON-SULFUR CLUSTER ASSEMBLY 1 HOMOLOG, MITOCHONDRIAL"/>
    <property type="match status" value="1"/>
</dbReference>
<sequence length="113" mass="12202">MAITLAPAALERARRFVESTPGALGIRFGVERTGCSGWGYVVDIAREERPGDTVHEYEGLRIHVDATSQPMVDGTEIDFAQKGLNHEFVFRNPNAAAECGCGESFTTDADKAA</sequence>
<dbReference type="OrthoDB" id="9801228at2"/>
<keyword evidence="4" id="KW-1185">Reference proteome</keyword>